<dbReference type="CDD" id="cd06141">
    <property type="entry name" value="WRN_exo"/>
    <property type="match status" value="1"/>
</dbReference>
<sequence>MVHYQVDRKIEYTAVGGGAVDNSATTGEIIEVITEPEATGTRGTTVQASEEEPPQPTQPSTPVFTTTPASKILSRIIPRTRRYYDNIPKSIIQQRNINMKHTHFKFRPASRRNEHEADPMRTGPGHEPYRSSPVAGPSTETYPSFVWQDYVLPGTELKYIRYERDVDKALKSVKGPFGFDVEWKPRFTRGQAESPIALIQLAQLDRILLIQLTAMDVFPSKLRDILEDRRIVKAGVGIAGDAKKLWLDYGVSLLGAVELSRLARVTDPPQWAMTKATDLISLARLVKTYKLQQLSKSQKVRLSNWEMKLNPKQMDYAASDALAGFVIYQHLVGLGSGALPQDYTFNFIAGKSNPYVQAPESPQGEPRSGDYDVFALVCSVFGLNVLYPLLSRQYFHHKMSLRLQPHRILRQIRRELERSHHHNYIKPPRANDDILLRKTYNQFPQPSTIRPFCSEISSRTGPQTPFNWKVLGVVGFAGLTLHAWLQAETYALEAQFPHETEKEDPATSIAFPTILKLEGEPEMTLLGLGVRTVSFLGIRVYSVAFYADLSKTLRQCKNADECVELLIRTTSCALRIVPTRATSHTHLRDGFVRALQARQALRRKDGSLGIEQEEALHISLQQFKGLFPATSFKKHQPLHMVLSSPDVKPRQLRIPLLGAVQDTWIATEFFLAYFQGTISPPLIEDVKQNIESMRLVNTKL</sequence>
<reference evidence="5 6" key="1">
    <citation type="journal article" date="2019" name="Fungal Biol. Biotechnol.">
        <title>Draft genome sequence of fastidious pathogen Ceratobasidium theobromae, which causes vascular-streak dieback in Theobroma cacao.</title>
        <authorList>
            <person name="Ali S.S."/>
            <person name="Asman A."/>
            <person name="Shao J."/>
            <person name="Firmansyah A.P."/>
            <person name="Susilo A.W."/>
            <person name="Rosmana A."/>
            <person name="McMahon P."/>
            <person name="Junaid M."/>
            <person name="Guest D."/>
            <person name="Kheng T.Y."/>
            <person name="Meinhardt L.W."/>
            <person name="Bailey B.A."/>
        </authorList>
    </citation>
    <scope>NUCLEOTIDE SEQUENCE [LARGE SCALE GENOMIC DNA]</scope>
    <source>
        <strain evidence="5 6">CT2</strain>
    </source>
</reference>
<keyword evidence="1" id="KW-0540">Nuclease</keyword>
<evidence type="ECO:0000256" key="1">
    <source>
        <dbReference type="ARBA" id="ARBA00022722"/>
    </source>
</evidence>
<evidence type="ECO:0000256" key="2">
    <source>
        <dbReference type="ARBA" id="ARBA00022801"/>
    </source>
</evidence>
<keyword evidence="6" id="KW-1185">Reference proteome</keyword>
<dbReference type="EMBL" id="SSOP01000059">
    <property type="protein sequence ID" value="KAB5592621.1"/>
    <property type="molecule type" value="Genomic_DNA"/>
</dbReference>
<feature type="region of interest" description="Disordered" evidence="3">
    <location>
        <begin position="34"/>
        <end position="65"/>
    </location>
</feature>
<dbReference type="Proteomes" id="UP000383932">
    <property type="component" value="Unassembled WGS sequence"/>
</dbReference>
<dbReference type="AlphaFoldDB" id="A0A5N5QM77"/>
<dbReference type="PANTHER" id="PTHR13620:SF104">
    <property type="entry name" value="EXONUCLEASE 3'-5' DOMAIN-CONTAINING PROTEIN 2"/>
    <property type="match status" value="1"/>
</dbReference>
<feature type="domain" description="3'-5' exonuclease" evidence="4">
    <location>
        <begin position="157"/>
        <end position="336"/>
    </location>
</feature>
<dbReference type="GO" id="GO:0003676">
    <property type="term" value="F:nucleic acid binding"/>
    <property type="evidence" value="ECO:0007669"/>
    <property type="project" value="InterPro"/>
</dbReference>
<feature type="region of interest" description="Disordered" evidence="3">
    <location>
        <begin position="107"/>
        <end position="137"/>
    </location>
</feature>
<dbReference type="InterPro" id="IPR036397">
    <property type="entry name" value="RNaseH_sf"/>
</dbReference>
<dbReference type="Gene3D" id="3.30.420.10">
    <property type="entry name" value="Ribonuclease H-like superfamily/Ribonuclease H"/>
    <property type="match status" value="1"/>
</dbReference>
<dbReference type="InterPro" id="IPR002562">
    <property type="entry name" value="3'-5'_exonuclease_dom"/>
</dbReference>
<proteinExistence type="predicted"/>
<dbReference type="PANTHER" id="PTHR13620">
    <property type="entry name" value="3-5 EXONUCLEASE"/>
    <property type="match status" value="1"/>
</dbReference>
<dbReference type="OrthoDB" id="18193at2759"/>
<dbReference type="InterPro" id="IPR012337">
    <property type="entry name" value="RNaseH-like_sf"/>
</dbReference>
<organism evidence="5 6">
    <name type="scientific">Ceratobasidium theobromae</name>
    <dbReference type="NCBI Taxonomy" id="1582974"/>
    <lineage>
        <taxon>Eukaryota</taxon>
        <taxon>Fungi</taxon>
        <taxon>Dikarya</taxon>
        <taxon>Basidiomycota</taxon>
        <taxon>Agaricomycotina</taxon>
        <taxon>Agaricomycetes</taxon>
        <taxon>Cantharellales</taxon>
        <taxon>Ceratobasidiaceae</taxon>
        <taxon>Ceratobasidium</taxon>
    </lineage>
</organism>
<dbReference type="GO" id="GO:0016872">
    <property type="term" value="F:intramolecular lyase activity"/>
    <property type="evidence" value="ECO:0007669"/>
    <property type="project" value="InterPro"/>
</dbReference>
<comment type="caution">
    <text evidence="5">The sequence shown here is derived from an EMBL/GenBank/DDBJ whole genome shotgun (WGS) entry which is preliminary data.</text>
</comment>
<dbReference type="GO" id="GO:0005737">
    <property type="term" value="C:cytoplasm"/>
    <property type="evidence" value="ECO:0007669"/>
    <property type="project" value="TreeGrafter"/>
</dbReference>
<dbReference type="GO" id="GO:0005634">
    <property type="term" value="C:nucleus"/>
    <property type="evidence" value="ECO:0007669"/>
    <property type="project" value="TreeGrafter"/>
</dbReference>
<dbReference type="SMART" id="SM00474">
    <property type="entry name" value="35EXOc"/>
    <property type="match status" value="1"/>
</dbReference>
<name>A0A5N5QM77_9AGAM</name>
<dbReference type="Gene3D" id="3.50.70.10">
    <property type="match status" value="1"/>
</dbReference>
<dbReference type="GO" id="GO:0008408">
    <property type="term" value="F:3'-5' exonuclease activity"/>
    <property type="evidence" value="ECO:0007669"/>
    <property type="project" value="InterPro"/>
</dbReference>
<dbReference type="SUPFAM" id="SSF53098">
    <property type="entry name" value="Ribonuclease H-like"/>
    <property type="match status" value="1"/>
</dbReference>
<dbReference type="InterPro" id="IPR016087">
    <property type="entry name" value="Chalcone_isomerase"/>
</dbReference>
<dbReference type="InterPro" id="IPR036298">
    <property type="entry name" value="Chalcone_isomerase_sf"/>
</dbReference>
<dbReference type="Pfam" id="PF16035">
    <property type="entry name" value="Chalcone_2"/>
    <property type="match status" value="1"/>
</dbReference>
<dbReference type="InterPro" id="IPR051132">
    <property type="entry name" value="3-5_Exonuclease_domain"/>
</dbReference>
<gene>
    <name evidence="5" type="ORF">CTheo_3947</name>
</gene>
<evidence type="ECO:0000313" key="5">
    <source>
        <dbReference type="EMBL" id="KAB5592621.1"/>
    </source>
</evidence>
<dbReference type="Pfam" id="PF01612">
    <property type="entry name" value="DNA_pol_A_exo1"/>
    <property type="match status" value="1"/>
</dbReference>
<dbReference type="GO" id="GO:0006139">
    <property type="term" value="P:nucleobase-containing compound metabolic process"/>
    <property type="evidence" value="ECO:0007669"/>
    <property type="project" value="InterPro"/>
</dbReference>
<dbReference type="InterPro" id="IPR016088">
    <property type="entry name" value="Chalcone_isomerase_3-sand"/>
</dbReference>
<accession>A0A5N5QM77</accession>
<protein>
    <submittedName>
        <fullName evidence="5">Chalcone domain-containing protein</fullName>
    </submittedName>
</protein>
<dbReference type="SUPFAM" id="SSF54626">
    <property type="entry name" value="Chalcone isomerase"/>
    <property type="match status" value="1"/>
</dbReference>
<evidence type="ECO:0000313" key="6">
    <source>
        <dbReference type="Proteomes" id="UP000383932"/>
    </source>
</evidence>
<evidence type="ECO:0000256" key="3">
    <source>
        <dbReference type="SAM" id="MobiDB-lite"/>
    </source>
</evidence>
<keyword evidence="2" id="KW-0378">Hydrolase</keyword>
<evidence type="ECO:0000259" key="4">
    <source>
        <dbReference type="SMART" id="SM00474"/>
    </source>
</evidence>